<evidence type="ECO:0000313" key="3">
    <source>
        <dbReference type="Proteomes" id="UP000198748"/>
    </source>
</evidence>
<reference evidence="3" key="1">
    <citation type="submission" date="2016-10" db="EMBL/GenBank/DDBJ databases">
        <authorList>
            <person name="Varghese N."/>
            <person name="Submissions S."/>
        </authorList>
    </citation>
    <scope>NUCLEOTIDE SEQUENCE [LARGE SCALE GENOMIC DNA]</scope>
    <source>
        <strain evidence="3">DSM 25329</strain>
    </source>
</reference>
<dbReference type="Gene3D" id="2.60.220.30">
    <property type="match status" value="1"/>
</dbReference>
<protein>
    <recommendedName>
        <fullName evidence="1">ZU5 domain-containing protein</fullName>
    </recommendedName>
</protein>
<evidence type="ECO:0000259" key="1">
    <source>
        <dbReference type="PROSITE" id="PS51145"/>
    </source>
</evidence>
<dbReference type="AlphaFoldDB" id="A0A1G8C4V8"/>
<dbReference type="PROSITE" id="PS51145">
    <property type="entry name" value="ZU5"/>
    <property type="match status" value="1"/>
</dbReference>
<dbReference type="OrthoDB" id="770607at2"/>
<dbReference type="Proteomes" id="UP000198748">
    <property type="component" value="Unassembled WGS sequence"/>
</dbReference>
<feature type="domain" description="ZU5" evidence="1">
    <location>
        <begin position="50"/>
        <end position="176"/>
    </location>
</feature>
<gene>
    <name evidence="2" type="ORF">SAMN04487996_1366</name>
</gene>
<accession>A0A1G8C4V8</accession>
<dbReference type="EMBL" id="FNAN01000036">
    <property type="protein sequence ID" value="SDH40566.1"/>
    <property type="molecule type" value="Genomic_DNA"/>
</dbReference>
<proteinExistence type="predicted"/>
<keyword evidence="3" id="KW-1185">Reference proteome</keyword>
<dbReference type="STRING" id="659014.SAMN04487996_1366"/>
<organism evidence="2 3">
    <name type="scientific">Dyadobacter soli</name>
    <dbReference type="NCBI Taxonomy" id="659014"/>
    <lineage>
        <taxon>Bacteria</taxon>
        <taxon>Pseudomonadati</taxon>
        <taxon>Bacteroidota</taxon>
        <taxon>Cytophagia</taxon>
        <taxon>Cytophagales</taxon>
        <taxon>Spirosomataceae</taxon>
        <taxon>Dyadobacter</taxon>
    </lineage>
</organism>
<sequence length="414" mass="43901">MKTFFQSVLRLSLAVLILSCETDKDSATPGPEPSGQSAGAVTPIGISEGAVTTLQIGPSGGVIASPDNRVSVVIPSGALSADQTFSVQGVSNHCPSGSGQAFRLLPHGVNFTKPAIVTFRYDEKDLKGTAPALMRIAYQNEKGVWMSPAIKSLDTTARTLSIETMHFSDWAMFRTLQIDPATVFLNPGENVRLTTTYIAETPVAFGGMPVVLPQPLPPAFIDKWVLSGEGTLKGNNNVADYSAPQAIPALNPAAVTLILNKTTKIDGQEFKDLRLVSNIFVAPEGLSVQVDNGAWHTYPAGVNGTGGRYMVVGKDGTETASVSWKGAPSGTFYWTKSADVAFNLNKPKLVYQHIYGKASTVSGGSVKVDQSNEQWVTGTFVVQPAGWLNTATQPISIGTASVRGAFRVKRVGQL</sequence>
<dbReference type="RefSeq" id="WP_090157754.1">
    <property type="nucleotide sequence ID" value="NZ_FNAN01000036.1"/>
</dbReference>
<name>A0A1G8C4V8_9BACT</name>
<dbReference type="InterPro" id="IPR000906">
    <property type="entry name" value="ZU5_dom"/>
</dbReference>
<evidence type="ECO:0000313" key="2">
    <source>
        <dbReference type="EMBL" id="SDH40566.1"/>
    </source>
</evidence>